<gene>
    <name evidence="5" type="ORF">FD15_GL001451</name>
</gene>
<dbReference type="GO" id="GO:0004331">
    <property type="term" value="F:fructose-2,6-bisphosphate 2-phosphatase activity"/>
    <property type="evidence" value="ECO:0007669"/>
    <property type="project" value="TreeGrafter"/>
</dbReference>
<proteinExistence type="predicted"/>
<reference evidence="5 6" key="1">
    <citation type="journal article" date="2015" name="Genome Announc.">
        <title>Expanding the biotechnology potential of lactobacilli through comparative genomics of 213 strains and associated genera.</title>
        <authorList>
            <person name="Sun Z."/>
            <person name="Harris H.M."/>
            <person name="McCann A."/>
            <person name="Guo C."/>
            <person name="Argimon S."/>
            <person name="Zhang W."/>
            <person name="Yang X."/>
            <person name="Jeffery I.B."/>
            <person name="Cooney J.C."/>
            <person name="Kagawa T.F."/>
            <person name="Liu W."/>
            <person name="Song Y."/>
            <person name="Salvetti E."/>
            <person name="Wrobel A."/>
            <person name="Rasinkangas P."/>
            <person name="Parkhill J."/>
            <person name="Rea M.C."/>
            <person name="O'Sullivan O."/>
            <person name="Ritari J."/>
            <person name="Douillard F.P."/>
            <person name="Paul Ross R."/>
            <person name="Yang R."/>
            <person name="Briner A.E."/>
            <person name="Felis G.E."/>
            <person name="de Vos W.M."/>
            <person name="Barrangou R."/>
            <person name="Klaenhammer T.R."/>
            <person name="Caufield P.W."/>
            <person name="Cui Y."/>
            <person name="Zhang H."/>
            <person name="O'Toole P.W."/>
        </authorList>
    </citation>
    <scope>NUCLEOTIDE SEQUENCE [LARGE SCALE GENOMIC DNA]</scope>
    <source>
        <strain evidence="5 6">DSM 21376</strain>
    </source>
</reference>
<comment type="caution">
    <text evidence="5">The sequence shown here is derived from an EMBL/GenBank/DDBJ whole genome shotgun (WGS) entry which is preliminary data.</text>
</comment>
<evidence type="ECO:0000313" key="5">
    <source>
        <dbReference type="EMBL" id="KRN06251.1"/>
    </source>
</evidence>
<feature type="active site" description="Proton donor/acceptor" evidence="2">
    <location>
        <position position="96"/>
    </location>
</feature>
<dbReference type="GO" id="GO:0045820">
    <property type="term" value="P:negative regulation of glycolytic process"/>
    <property type="evidence" value="ECO:0007669"/>
    <property type="project" value="TreeGrafter"/>
</dbReference>
<dbReference type="InterPro" id="IPR001345">
    <property type="entry name" value="PG/BPGM_mutase_AS"/>
</dbReference>
<feature type="binding site" evidence="3">
    <location>
        <begin position="20"/>
        <end position="27"/>
    </location>
    <ligand>
        <name>substrate</name>
    </ligand>
</feature>
<evidence type="ECO:0000256" key="4">
    <source>
        <dbReference type="PIRSR" id="PIRSR613078-3"/>
    </source>
</evidence>
<feature type="binding site" evidence="3">
    <location>
        <begin position="96"/>
        <end position="99"/>
    </location>
    <ligand>
        <name>substrate</name>
    </ligand>
</feature>
<accession>A0A0R2DT48</accession>
<evidence type="ECO:0000256" key="1">
    <source>
        <dbReference type="ARBA" id="ARBA00022801"/>
    </source>
</evidence>
<dbReference type="InterPro" id="IPR013078">
    <property type="entry name" value="His_Pase_superF_clade-1"/>
</dbReference>
<dbReference type="InterPro" id="IPR051695">
    <property type="entry name" value="Phosphoglycerate_Mutase"/>
</dbReference>
<dbReference type="eggNOG" id="COG0406">
    <property type="taxonomic scope" value="Bacteria"/>
</dbReference>
<protein>
    <recommendedName>
        <fullName evidence="7">Phosphoglycerate mutase</fullName>
    </recommendedName>
</protein>
<dbReference type="Gene3D" id="3.40.50.1240">
    <property type="entry name" value="Phosphoglycerate mutase-like"/>
    <property type="match status" value="1"/>
</dbReference>
<sequence>MLKGDYSAVPPNKCKIFIVRHGETLFNKLNKIQGWSDSPLTELGEKRIGNVAKSLSKNNFCHAYSSDSGRAVKTCEIILAEQNNQVKHSKTDILREWCYGSNEGSAKAEFIRKIIAKVPQYNRENSLQENFSFHSFSEIVEQLDRLGYPENFPAIQRKVDEYLRKIAARHLNRGEQNILVVSHGLTILTFLNGINDRITFQTPLKNGEVIEVEYAAEKFNILNKDL</sequence>
<dbReference type="SMART" id="SM00855">
    <property type="entry name" value="PGAM"/>
    <property type="match status" value="1"/>
</dbReference>
<dbReference type="SUPFAM" id="SSF53254">
    <property type="entry name" value="Phosphoglycerate mutase-like"/>
    <property type="match status" value="1"/>
</dbReference>
<evidence type="ECO:0008006" key="7">
    <source>
        <dbReference type="Google" id="ProtNLM"/>
    </source>
</evidence>
<dbReference type="PANTHER" id="PTHR46517">
    <property type="entry name" value="FRUCTOSE-2,6-BISPHOSPHATASE TIGAR"/>
    <property type="match status" value="1"/>
</dbReference>
<evidence type="ECO:0000313" key="6">
    <source>
        <dbReference type="Proteomes" id="UP000050961"/>
    </source>
</evidence>
<dbReference type="RefSeq" id="WP_034988239.1">
    <property type="nucleotide sequence ID" value="NZ_AYZF01000013.1"/>
</dbReference>
<keyword evidence="1" id="KW-0378">Hydrolase</keyword>
<dbReference type="InterPro" id="IPR029033">
    <property type="entry name" value="His_PPase_superfam"/>
</dbReference>
<dbReference type="OrthoDB" id="9782128at2"/>
<dbReference type="CDD" id="cd07067">
    <property type="entry name" value="HP_PGM_like"/>
    <property type="match status" value="1"/>
</dbReference>
<dbReference type="GO" id="GO:0005829">
    <property type="term" value="C:cytosol"/>
    <property type="evidence" value="ECO:0007669"/>
    <property type="project" value="TreeGrafter"/>
</dbReference>
<dbReference type="GO" id="GO:0043456">
    <property type="term" value="P:regulation of pentose-phosphate shunt"/>
    <property type="evidence" value="ECO:0007669"/>
    <property type="project" value="TreeGrafter"/>
</dbReference>
<evidence type="ECO:0000256" key="2">
    <source>
        <dbReference type="PIRSR" id="PIRSR613078-1"/>
    </source>
</evidence>
<feature type="binding site" evidence="3">
    <location>
        <position position="107"/>
    </location>
    <ligand>
        <name>substrate</name>
    </ligand>
</feature>
<dbReference type="PATRIC" id="fig|1423806.3.peg.1470"/>
<feature type="site" description="Transition state stabilizer" evidence="4">
    <location>
        <position position="183"/>
    </location>
</feature>
<dbReference type="AlphaFoldDB" id="A0A0R2DT48"/>
<dbReference type="EMBL" id="AYZF01000013">
    <property type="protein sequence ID" value="KRN06251.1"/>
    <property type="molecule type" value="Genomic_DNA"/>
</dbReference>
<dbReference type="PANTHER" id="PTHR46517:SF1">
    <property type="entry name" value="FRUCTOSE-2,6-BISPHOSPHATASE TIGAR"/>
    <property type="match status" value="1"/>
</dbReference>
<keyword evidence="6" id="KW-1185">Reference proteome</keyword>
<feature type="binding site" evidence="3">
    <location>
        <position position="70"/>
    </location>
    <ligand>
        <name>substrate</name>
    </ligand>
</feature>
<name>A0A0R2DT48_9LACO</name>
<dbReference type="Pfam" id="PF00300">
    <property type="entry name" value="His_Phos_1"/>
    <property type="match status" value="1"/>
</dbReference>
<dbReference type="PROSITE" id="PS00175">
    <property type="entry name" value="PG_MUTASE"/>
    <property type="match status" value="1"/>
</dbReference>
<organism evidence="5 6">
    <name type="scientific">Liquorilactobacillus sucicola DSM 21376 = JCM 15457</name>
    <dbReference type="NCBI Taxonomy" id="1423806"/>
    <lineage>
        <taxon>Bacteria</taxon>
        <taxon>Bacillati</taxon>
        <taxon>Bacillota</taxon>
        <taxon>Bacilli</taxon>
        <taxon>Lactobacillales</taxon>
        <taxon>Lactobacillaceae</taxon>
        <taxon>Liquorilactobacillus</taxon>
    </lineage>
</organism>
<feature type="active site" description="Tele-phosphohistidine intermediate" evidence="2">
    <location>
        <position position="21"/>
    </location>
</feature>
<dbReference type="Proteomes" id="UP000050961">
    <property type="component" value="Unassembled WGS sequence"/>
</dbReference>
<dbReference type="STRING" id="1423806.FD15_GL001451"/>
<evidence type="ECO:0000256" key="3">
    <source>
        <dbReference type="PIRSR" id="PIRSR613078-2"/>
    </source>
</evidence>